<protein>
    <recommendedName>
        <fullName evidence="4">Peptidase</fullName>
    </recommendedName>
</protein>
<dbReference type="AlphaFoldDB" id="A0AAW5K5M2"/>
<comment type="caution">
    <text evidence="2">The sequence shown here is derived from an EMBL/GenBank/DDBJ whole genome shotgun (WGS) entry which is preliminary data.</text>
</comment>
<proteinExistence type="predicted"/>
<feature type="region of interest" description="Disordered" evidence="1">
    <location>
        <begin position="1"/>
        <end position="82"/>
    </location>
</feature>
<feature type="compositionally biased region" description="Basic and acidic residues" evidence="1">
    <location>
        <begin position="24"/>
        <end position="38"/>
    </location>
</feature>
<accession>A0AAW5K5M2</accession>
<name>A0AAW5K5M2_9BACT</name>
<evidence type="ECO:0000313" key="3">
    <source>
        <dbReference type="Proteomes" id="UP001205919"/>
    </source>
</evidence>
<evidence type="ECO:0000256" key="1">
    <source>
        <dbReference type="SAM" id="MobiDB-lite"/>
    </source>
</evidence>
<dbReference type="EMBL" id="JANFYT010000006">
    <property type="protein sequence ID" value="MCQ4813562.1"/>
    <property type="molecule type" value="Genomic_DNA"/>
</dbReference>
<dbReference type="RefSeq" id="WP_256181592.1">
    <property type="nucleotide sequence ID" value="NZ_JANFYT010000006.1"/>
</dbReference>
<evidence type="ECO:0000313" key="2">
    <source>
        <dbReference type="EMBL" id="MCQ4813562.1"/>
    </source>
</evidence>
<sequence length="230" mass="24763">MAEDVLKDNPNPSADPSQDPALTQRDDKPTDPPADDKPGGGPADPNKPADPKKDPDKPGDADKPDESNKDVPEAYEKFSLPEGFEYDEGKAKEFGALAKELGLSQEKAQRLVSMYVGNLQQGLSAQMEAVTARNRGWQEAARSDKEFGGADFDKNLAIANEGLRRLGTPELISYLEESGLGNHPEVVRLCWKAGKLAGEDHQPDGGYTPGGRGAMSEAELAKKLFASEKE</sequence>
<gene>
    <name evidence="2" type="ORF">NE630_03870</name>
</gene>
<reference evidence="2 3" key="1">
    <citation type="submission" date="2022-06" db="EMBL/GenBank/DDBJ databases">
        <title>Isolation of gut microbiota from human fecal samples.</title>
        <authorList>
            <person name="Pamer E.G."/>
            <person name="Barat B."/>
            <person name="Waligurski E."/>
            <person name="Medina S."/>
            <person name="Paddock L."/>
            <person name="Mostad J."/>
        </authorList>
    </citation>
    <scope>NUCLEOTIDE SEQUENCE [LARGE SCALE GENOMIC DNA]</scope>
    <source>
        <strain evidence="2 3">DFI.9.90</strain>
    </source>
</reference>
<evidence type="ECO:0008006" key="4">
    <source>
        <dbReference type="Google" id="ProtNLM"/>
    </source>
</evidence>
<dbReference type="Proteomes" id="UP001205919">
    <property type="component" value="Unassembled WGS sequence"/>
</dbReference>
<organism evidence="2 3">
    <name type="scientific">Cloacibacillus evryensis</name>
    <dbReference type="NCBI Taxonomy" id="508460"/>
    <lineage>
        <taxon>Bacteria</taxon>
        <taxon>Thermotogati</taxon>
        <taxon>Synergistota</taxon>
        <taxon>Synergistia</taxon>
        <taxon>Synergistales</taxon>
        <taxon>Synergistaceae</taxon>
        <taxon>Cloacibacillus</taxon>
    </lineage>
</organism>
<keyword evidence="3" id="KW-1185">Reference proteome</keyword>
<feature type="compositionally biased region" description="Basic and acidic residues" evidence="1">
    <location>
        <begin position="47"/>
        <end position="76"/>
    </location>
</feature>